<evidence type="ECO:0000313" key="1">
    <source>
        <dbReference type="EMBL" id="MBW0574369.1"/>
    </source>
</evidence>
<comment type="caution">
    <text evidence="1">The sequence shown here is derived from an EMBL/GenBank/DDBJ whole genome shotgun (WGS) entry which is preliminary data.</text>
</comment>
<feature type="non-terminal residue" evidence="1">
    <location>
        <position position="1"/>
    </location>
</feature>
<sequence length="84" mass="9739">EAFYVPIKILWGLIYQRLVPISPNYDLLREFNQKFSFAEKIKNVIESSTTMPLLPDSEIITLRGATAVRKKVGRGMVNMKEFYI</sequence>
<protein>
    <submittedName>
        <fullName evidence="1">Uncharacterized protein</fullName>
    </submittedName>
</protein>
<proteinExistence type="predicted"/>
<gene>
    <name evidence="1" type="ORF">O181_114084</name>
</gene>
<evidence type="ECO:0000313" key="2">
    <source>
        <dbReference type="Proteomes" id="UP000765509"/>
    </source>
</evidence>
<dbReference type="Proteomes" id="UP000765509">
    <property type="component" value="Unassembled WGS sequence"/>
</dbReference>
<dbReference type="EMBL" id="AVOT02094054">
    <property type="protein sequence ID" value="MBW0574369.1"/>
    <property type="molecule type" value="Genomic_DNA"/>
</dbReference>
<accession>A0A9Q3PUA8</accession>
<reference evidence="1" key="1">
    <citation type="submission" date="2021-03" db="EMBL/GenBank/DDBJ databases">
        <title>Draft genome sequence of rust myrtle Austropuccinia psidii MF-1, a brazilian biotype.</title>
        <authorList>
            <person name="Quecine M.C."/>
            <person name="Pachon D.M.R."/>
            <person name="Bonatelli M.L."/>
            <person name="Correr F.H."/>
            <person name="Franceschini L.M."/>
            <person name="Leite T.F."/>
            <person name="Margarido G.R.A."/>
            <person name="Almeida C.A."/>
            <person name="Ferrarezi J.A."/>
            <person name="Labate C.A."/>
        </authorList>
    </citation>
    <scope>NUCLEOTIDE SEQUENCE</scope>
    <source>
        <strain evidence="1">MF-1</strain>
    </source>
</reference>
<organism evidence="1 2">
    <name type="scientific">Austropuccinia psidii MF-1</name>
    <dbReference type="NCBI Taxonomy" id="1389203"/>
    <lineage>
        <taxon>Eukaryota</taxon>
        <taxon>Fungi</taxon>
        <taxon>Dikarya</taxon>
        <taxon>Basidiomycota</taxon>
        <taxon>Pucciniomycotina</taxon>
        <taxon>Pucciniomycetes</taxon>
        <taxon>Pucciniales</taxon>
        <taxon>Sphaerophragmiaceae</taxon>
        <taxon>Austropuccinia</taxon>
    </lineage>
</organism>
<dbReference type="AlphaFoldDB" id="A0A9Q3PUA8"/>
<name>A0A9Q3PUA8_9BASI</name>
<dbReference type="OrthoDB" id="2505488at2759"/>
<keyword evidence="2" id="KW-1185">Reference proteome</keyword>